<keyword evidence="3" id="KW-1185">Reference proteome</keyword>
<dbReference type="SUPFAM" id="SSF49899">
    <property type="entry name" value="Concanavalin A-like lectins/glucanases"/>
    <property type="match status" value="1"/>
</dbReference>
<evidence type="ECO:0000313" key="2">
    <source>
        <dbReference type="EMBL" id="ETN44486.1"/>
    </source>
</evidence>
<dbReference type="VEuPathDB" id="FungiDB:HMPREF1541_10156"/>
<evidence type="ECO:0000256" key="1">
    <source>
        <dbReference type="SAM" id="Phobius"/>
    </source>
</evidence>
<keyword evidence="1" id="KW-0472">Membrane</keyword>
<keyword evidence="1" id="KW-0812">Transmembrane</keyword>
<dbReference type="RefSeq" id="XP_008713049.1">
    <property type="nucleotide sequence ID" value="XM_008714827.1"/>
</dbReference>
<dbReference type="Proteomes" id="UP000030752">
    <property type="component" value="Unassembled WGS sequence"/>
</dbReference>
<name>W2S702_CYPE1</name>
<dbReference type="AlphaFoldDB" id="W2S702"/>
<dbReference type="STRING" id="1220924.W2S702"/>
<dbReference type="OrthoDB" id="4781at2759"/>
<organism evidence="2 3">
    <name type="scientific">Cyphellophora europaea (strain CBS 101466)</name>
    <name type="common">Phialophora europaea</name>
    <dbReference type="NCBI Taxonomy" id="1220924"/>
    <lineage>
        <taxon>Eukaryota</taxon>
        <taxon>Fungi</taxon>
        <taxon>Dikarya</taxon>
        <taxon>Ascomycota</taxon>
        <taxon>Pezizomycotina</taxon>
        <taxon>Eurotiomycetes</taxon>
        <taxon>Chaetothyriomycetidae</taxon>
        <taxon>Chaetothyriales</taxon>
        <taxon>Cyphellophoraceae</taxon>
        <taxon>Cyphellophora</taxon>
    </lineage>
</organism>
<reference evidence="2 3" key="1">
    <citation type="submission" date="2013-03" db="EMBL/GenBank/DDBJ databases">
        <title>The Genome Sequence of Phialophora europaea CBS 101466.</title>
        <authorList>
            <consortium name="The Broad Institute Genomics Platform"/>
            <person name="Cuomo C."/>
            <person name="de Hoog S."/>
            <person name="Gorbushina A."/>
            <person name="Walker B."/>
            <person name="Young S.K."/>
            <person name="Zeng Q."/>
            <person name="Gargeya S."/>
            <person name="Fitzgerald M."/>
            <person name="Haas B."/>
            <person name="Abouelleil A."/>
            <person name="Allen A.W."/>
            <person name="Alvarado L."/>
            <person name="Arachchi H.M."/>
            <person name="Berlin A.M."/>
            <person name="Chapman S.B."/>
            <person name="Gainer-Dewar J."/>
            <person name="Goldberg J."/>
            <person name="Griggs A."/>
            <person name="Gujja S."/>
            <person name="Hansen M."/>
            <person name="Howarth C."/>
            <person name="Imamovic A."/>
            <person name="Ireland A."/>
            <person name="Larimer J."/>
            <person name="McCowan C."/>
            <person name="Murphy C."/>
            <person name="Pearson M."/>
            <person name="Poon T.W."/>
            <person name="Priest M."/>
            <person name="Roberts A."/>
            <person name="Saif S."/>
            <person name="Shea T."/>
            <person name="Sisk P."/>
            <person name="Sykes S."/>
            <person name="Wortman J."/>
            <person name="Nusbaum C."/>
            <person name="Birren B."/>
        </authorList>
    </citation>
    <scope>NUCLEOTIDE SEQUENCE [LARGE SCALE GENOMIC DNA]</scope>
    <source>
        <strain evidence="2 3">CBS 101466</strain>
    </source>
</reference>
<gene>
    <name evidence="2" type="ORF">HMPREF1541_10156</name>
</gene>
<evidence type="ECO:0000313" key="3">
    <source>
        <dbReference type="Proteomes" id="UP000030752"/>
    </source>
</evidence>
<dbReference type="InterPro" id="IPR013320">
    <property type="entry name" value="ConA-like_dom_sf"/>
</dbReference>
<dbReference type="eggNOG" id="ENOG502QRX5">
    <property type="taxonomic scope" value="Eukaryota"/>
</dbReference>
<dbReference type="GeneID" id="19977495"/>
<evidence type="ECO:0008006" key="4">
    <source>
        <dbReference type="Google" id="ProtNLM"/>
    </source>
</evidence>
<dbReference type="EMBL" id="KB822714">
    <property type="protein sequence ID" value="ETN44486.1"/>
    <property type="molecule type" value="Genomic_DNA"/>
</dbReference>
<dbReference type="InParanoid" id="W2S702"/>
<sequence length="319" mass="35844">MDQAPDIKASFLKFSNDYPQPLEPRVATHPYLPTKSPFTASQSPYPNEKPNIPVTPRQNIYFQTRRKNKEEIESSWLTWLPIIGIILGFGCTGALVWDGIRQNKLPEYCEILNEDFSSGFNQKIWTKEAEVGGYGNGQFEETTTTDEKVFIRDGMPVMRPSLQDESLIYRDNIISLTEAGTCTADGQPWNSCVTSTNTTSGTIVNPVKSGRVNSKKGATIRYGTLPRVLFLDLPRLTPNMKGRSRSPGPLRRLTPLSSEMNICESRGNNYSYSMGGDDIVSSALHWGPDFASDMWWRTNARKEALHTTFSKGWHTYGLV</sequence>
<proteinExistence type="predicted"/>
<keyword evidence="1" id="KW-1133">Transmembrane helix</keyword>
<dbReference type="HOGENOM" id="CLU_871592_0_0_1"/>
<protein>
    <recommendedName>
        <fullName evidence="4">GH16 domain-containing protein</fullName>
    </recommendedName>
</protein>
<feature type="transmembrane region" description="Helical" evidence="1">
    <location>
        <begin position="76"/>
        <end position="97"/>
    </location>
</feature>
<dbReference type="Gene3D" id="2.60.120.200">
    <property type="match status" value="1"/>
</dbReference>
<accession>W2S702</accession>